<gene>
    <name evidence="2" type="ORF">SCAL_000173</name>
</gene>
<sequence length="883" mass="93656">MNIGKEYINRFGKGIGASLLAMIMVLSIAVVLSTPASALPVPPGTNGIYWLEPASSSAPYGDSVTLDVWVNSSIPLFGGTFTIETDPDTCGEFVVGTFDDNTTYFDMGHAIIDEEKHRLFIGYQTVGFVERPPGPYHLGSFEIKCNSTSACTTDVEYIPDLPNTYITNTSGNYDTVEQDATFECEGPPVITDWMQFHYDIANTGNSPSNAPDDNTTKWISDNIGAAASSQAMIVGDKVFVYANDTVYALNKASGAVLWQTSIPGDTQGWGSWASPAYDDDMLFVSAGYNLTKLNATTGAKLQEIAFPDGGYSCNGGPTVADGMVFAGSGGGNYYAFDENDLNTVLWTYATPSGGSAVSTPAVADGKVVVGEMTWGGASVLSCIDEATGSLLWSTSLVGDVGGSAAIDAINNRVYVATFVDYIGDTGKLYALAFDTGAIQWSADITYSDSTPAISGDYIYVSGSVNAPGVTYCFNQAGALQWDVPCGSWTMSPAVADGKLFTGKVGTNWGAVDGICVFDALTGAPVWSDDDDAGSSPSVAESVGMAVSIGNDGKVYAFGTPESVDIYVEPELTNIAPQDQFDVNIVIDPHGIPIYGVEYYLTYDTSIVRAESQVKGPFLGPASDTIVVVNEIDRTNGIVSYAETRKVQGGVTDPGVSSVIQFTAIGPADTCTDLNLSGVIIVDTGKEPVLYEITNGKACIILNNPPEAAGCSKHRINNAQKKFECLAQLCSNSTDDDGDDIVYIRWAFGDGEYGTSEGLGECPCKFHSYISWNWVPFGDPNGDYEPFIVNLTVTDNGDPQLEDTTSFPVTVYMAGDANGDGMVNIIDAVYVGLNWGDTCSGTGCCEYLWATDEDADAADLNNDCQVNILDAVIVGTMWGHEAWY</sequence>
<dbReference type="InterPro" id="IPR015943">
    <property type="entry name" value="WD40/YVTN_repeat-like_dom_sf"/>
</dbReference>
<dbReference type="InterPro" id="IPR008965">
    <property type="entry name" value="CBM2/CBM3_carb-bd_dom_sf"/>
</dbReference>
<feature type="domain" description="Pyrrolo-quinoline quinone repeat" evidence="1">
    <location>
        <begin position="243"/>
        <end position="461"/>
    </location>
</feature>
<dbReference type="PATRIC" id="fig|1838285.3.peg.176"/>
<proteinExistence type="predicted"/>
<dbReference type="InterPro" id="IPR002372">
    <property type="entry name" value="PQQ_rpt_dom"/>
</dbReference>
<accession>A0A1F2PB19</accession>
<dbReference type="SMART" id="SM00564">
    <property type="entry name" value="PQQ"/>
    <property type="match status" value="6"/>
</dbReference>
<reference evidence="2" key="1">
    <citation type="submission" date="2016-05" db="EMBL/GenBank/DDBJ databases">
        <title>Microbial consortia oxidize butane by reversing methanogenesis.</title>
        <authorList>
            <person name="Laso-Perez R."/>
            <person name="Richter M."/>
            <person name="Wegener G."/>
            <person name="Musat F."/>
        </authorList>
    </citation>
    <scope>NUCLEOTIDE SEQUENCE [LARGE SCALE GENOMIC DNA]</scope>
    <source>
        <strain evidence="2">BOX2</strain>
    </source>
</reference>
<dbReference type="PANTHER" id="PTHR34512:SF30">
    <property type="entry name" value="OUTER MEMBRANE PROTEIN ASSEMBLY FACTOR BAMB"/>
    <property type="match status" value="1"/>
</dbReference>
<dbReference type="InterPro" id="IPR013783">
    <property type="entry name" value="Ig-like_fold"/>
</dbReference>
<dbReference type="PANTHER" id="PTHR34512">
    <property type="entry name" value="CELL SURFACE PROTEIN"/>
    <property type="match status" value="1"/>
</dbReference>
<dbReference type="EMBL" id="LYOS01000001">
    <property type="protein sequence ID" value="OFV68497.1"/>
    <property type="molecule type" value="Genomic_DNA"/>
</dbReference>
<keyword evidence="3" id="KW-1185">Reference proteome</keyword>
<dbReference type="InterPro" id="IPR018391">
    <property type="entry name" value="PQQ_b-propeller_rpt"/>
</dbReference>
<name>A0A1F2PB19_9EURY</name>
<protein>
    <submittedName>
        <fullName evidence="2">Cell surface protein</fullName>
    </submittedName>
</protein>
<evidence type="ECO:0000259" key="1">
    <source>
        <dbReference type="Pfam" id="PF13360"/>
    </source>
</evidence>
<dbReference type="InterPro" id="IPR011047">
    <property type="entry name" value="Quinoprotein_ADH-like_sf"/>
</dbReference>
<evidence type="ECO:0000313" key="2">
    <source>
        <dbReference type="EMBL" id="OFV68497.1"/>
    </source>
</evidence>
<comment type="caution">
    <text evidence="2">The sequence shown here is derived from an EMBL/GenBank/DDBJ whole genome shotgun (WGS) entry which is preliminary data.</text>
</comment>
<dbReference type="SUPFAM" id="SSF63446">
    <property type="entry name" value="Type I dockerin domain"/>
    <property type="match status" value="1"/>
</dbReference>
<dbReference type="STRING" id="1838285.SCAL_000173"/>
<dbReference type="Gene3D" id="2.60.40.680">
    <property type="match status" value="1"/>
</dbReference>
<dbReference type="Pfam" id="PF13360">
    <property type="entry name" value="PQQ_2"/>
    <property type="match status" value="1"/>
</dbReference>
<dbReference type="GO" id="GO:0000272">
    <property type="term" value="P:polysaccharide catabolic process"/>
    <property type="evidence" value="ECO:0007669"/>
    <property type="project" value="InterPro"/>
</dbReference>
<dbReference type="GO" id="GO:0030246">
    <property type="term" value="F:carbohydrate binding"/>
    <property type="evidence" value="ECO:0007669"/>
    <property type="project" value="InterPro"/>
</dbReference>
<dbReference type="Gene3D" id="2.40.10.480">
    <property type="match status" value="2"/>
</dbReference>
<dbReference type="Proteomes" id="UP000186940">
    <property type="component" value="Unassembled WGS sequence"/>
</dbReference>
<dbReference type="CDD" id="cd08547">
    <property type="entry name" value="Type_II_cohesin"/>
    <property type="match status" value="1"/>
</dbReference>
<dbReference type="SUPFAM" id="SSF49384">
    <property type="entry name" value="Carbohydrate-binding domain"/>
    <property type="match status" value="1"/>
</dbReference>
<dbReference type="InterPro" id="IPR002105">
    <property type="entry name" value="Dockerin_1_rpt"/>
</dbReference>
<dbReference type="Gene3D" id="2.130.10.10">
    <property type="entry name" value="YVTN repeat-like/Quinoprotein amine dehydrogenase"/>
    <property type="match status" value="1"/>
</dbReference>
<organism evidence="2 3">
    <name type="scientific">Candidatus Syntropharchaeum caldarium</name>
    <dbReference type="NCBI Taxonomy" id="1838285"/>
    <lineage>
        <taxon>Archaea</taxon>
        <taxon>Methanobacteriati</taxon>
        <taxon>Methanobacteriota</taxon>
        <taxon>Stenosarchaea group</taxon>
        <taxon>Methanomicrobia</taxon>
        <taxon>Methanosarcinales</taxon>
        <taxon>ANME-2 cluster</taxon>
        <taxon>Candidatus Syntropharchaeum</taxon>
    </lineage>
</organism>
<dbReference type="AlphaFoldDB" id="A0A1F2PB19"/>
<dbReference type="SUPFAM" id="SSF50998">
    <property type="entry name" value="Quinoprotein alcohol dehydrogenase-like"/>
    <property type="match status" value="2"/>
</dbReference>
<dbReference type="InterPro" id="IPR036439">
    <property type="entry name" value="Dockerin_dom_sf"/>
</dbReference>
<dbReference type="Gene3D" id="1.10.1330.10">
    <property type="entry name" value="Dockerin domain"/>
    <property type="match status" value="1"/>
</dbReference>
<dbReference type="Pfam" id="PF00404">
    <property type="entry name" value="Dockerin_1"/>
    <property type="match status" value="1"/>
</dbReference>
<evidence type="ECO:0000313" key="3">
    <source>
        <dbReference type="Proteomes" id="UP000186940"/>
    </source>
</evidence>
<dbReference type="GO" id="GO:0004553">
    <property type="term" value="F:hydrolase activity, hydrolyzing O-glycosyl compounds"/>
    <property type="evidence" value="ECO:0007669"/>
    <property type="project" value="InterPro"/>
</dbReference>
<dbReference type="Gene3D" id="2.60.40.10">
    <property type="entry name" value="Immunoglobulins"/>
    <property type="match status" value="1"/>
</dbReference>